<evidence type="ECO:0000313" key="3">
    <source>
        <dbReference type="Proteomes" id="UP001060112"/>
    </source>
</evidence>
<proteinExistence type="predicted"/>
<feature type="transmembrane region" description="Helical" evidence="1">
    <location>
        <begin position="9"/>
        <end position="28"/>
    </location>
</feature>
<gene>
    <name evidence="2" type="ORF">NMU03_04435</name>
</gene>
<feature type="transmembrane region" description="Helical" evidence="1">
    <location>
        <begin position="125"/>
        <end position="146"/>
    </location>
</feature>
<keyword evidence="3" id="KW-1185">Reference proteome</keyword>
<evidence type="ECO:0000256" key="1">
    <source>
        <dbReference type="SAM" id="Phobius"/>
    </source>
</evidence>
<dbReference type="InterPro" id="IPR014509">
    <property type="entry name" value="YjdF-like"/>
</dbReference>
<dbReference type="Proteomes" id="UP001060112">
    <property type="component" value="Chromosome"/>
</dbReference>
<feature type="transmembrane region" description="Helical" evidence="1">
    <location>
        <begin position="93"/>
        <end position="113"/>
    </location>
</feature>
<feature type="transmembrane region" description="Helical" evidence="1">
    <location>
        <begin position="67"/>
        <end position="87"/>
    </location>
</feature>
<evidence type="ECO:0000313" key="2">
    <source>
        <dbReference type="EMBL" id="UTY40056.1"/>
    </source>
</evidence>
<accession>A0ABY5I415</accession>
<dbReference type="EMBL" id="CP101620">
    <property type="protein sequence ID" value="UTY40056.1"/>
    <property type="molecule type" value="Genomic_DNA"/>
</dbReference>
<sequence>MLTKLSKGLYCLYGIYIVTLISAFFIHIKTINLQGIMMCLSACLTPFLFPLFMHLCHLKMTIEMKMINIVFIYFSSLIGSCLGGYGWPCFDKMIHFISGIIISVVAAMFFHFIKKEKYIHHQADCYIYYIFIMAVNLSIAVLWEFYEYAMLIFFQNDCIHHYTTGVHDSITDMLCAFVGGGIVLYQVIRYVHKQNRYVIIKLMHQFYNQNISCYEK</sequence>
<feature type="transmembrane region" description="Helical" evidence="1">
    <location>
        <begin position="34"/>
        <end position="55"/>
    </location>
</feature>
<dbReference type="RefSeq" id="WP_290141490.1">
    <property type="nucleotide sequence ID" value="NZ_CP101620.1"/>
</dbReference>
<evidence type="ECO:0008006" key="4">
    <source>
        <dbReference type="Google" id="ProtNLM"/>
    </source>
</evidence>
<keyword evidence="1" id="KW-0812">Transmembrane</keyword>
<keyword evidence="1" id="KW-1133">Transmembrane helix</keyword>
<feature type="transmembrane region" description="Helical" evidence="1">
    <location>
        <begin position="170"/>
        <end position="188"/>
    </location>
</feature>
<organism evidence="2 3">
    <name type="scientific">Allocoprobacillus halotolerans</name>
    <dbReference type="NCBI Taxonomy" id="2944914"/>
    <lineage>
        <taxon>Bacteria</taxon>
        <taxon>Bacillati</taxon>
        <taxon>Bacillota</taxon>
        <taxon>Erysipelotrichia</taxon>
        <taxon>Erysipelotrichales</taxon>
        <taxon>Erysipelotrichaceae</taxon>
        <taxon>Allocoprobacillus</taxon>
    </lineage>
</organism>
<name>A0ABY5I415_9FIRM</name>
<protein>
    <recommendedName>
        <fullName evidence="4">Membrane-spanning protein</fullName>
    </recommendedName>
</protein>
<keyword evidence="1" id="KW-0472">Membrane</keyword>
<dbReference type="Pfam" id="PF09997">
    <property type="entry name" value="DUF2238"/>
    <property type="match status" value="1"/>
</dbReference>
<reference evidence="2" key="1">
    <citation type="submission" date="2022-07" db="EMBL/GenBank/DDBJ databases">
        <title>Faecal culturing of patients with breast cancer.</title>
        <authorList>
            <person name="Teng N.M.Y."/>
            <person name="Kiu R."/>
            <person name="Evans R."/>
            <person name="Baker D.J."/>
            <person name="Zenner C."/>
            <person name="Robinson S.D."/>
            <person name="Hall L.J."/>
        </authorList>
    </citation>
    <scope>NUCLEOTIDE SEQUENCE</scope>
    <source>
        <strain evidence="2">LH1062</strain>
    </source>
</reference>